<dbReference type="Proteomes" id="UP000053647">
    <property type="component" value="Unassembled WGS sequence"/>
</dbReference>
<sequence>MVAKPNQKQCLLLIWQAYAKQNLSTFKIPEVALEDPEMTEYITSLISHLLTSVRSNMKQKIANHIVSKSHISVLAKSLAPGGGYEMTTAHWAHIVFLRDSMIIFESVVEECKRRGGQKKLGAQQSAPAAPDHTDENEEEQAENDSKVNSKNAEERIWTSNKYWEYINMVLRELRAEACAAETTPVACAKYMEAFFTRVLQADMRNHPGSSSHPAVPAFDKVTVQWQKAIMTGLIW</sequence>
<dbReference type="EMBL" id="KN819883">
    <property type="protein sequence ID" value="KIJ07464.1"/>
    <property type="molecule type" value="Genomic_DNA"/>
</dbReference>
<gene>
    <name evidence="2" type="ORF">PAXINDRAFT_158413</name>
</gene>
<organism evidence="2 3">
    <name type="scientific">Paxillus involutus ATCC 200175</name>
    <dbReference type="NCBI Taxonomy" id="664439"/>
    <lineage>
        <taxon>Eukaryota</taxon>
        <taxon>Fungi</taxon>
        <taxon>Dikarya</taxon>
        <taxon>Basidiomycota</taxon>
        <taxon>Agaricomycotina</taxon>
        <taxon>Agaricomycetes</taxon>
        <taxon>Agaricomycetidae</taxon>
        <taxon>Boletales</taxon>
        <taxon>Paxilineae</taxon>
        <taxon>Paxillaceae</taxon>
        <taxon>Paxillus</taxon>
    </lineage>
</organism>
<evidence type="ECO:0000313" key="3">
    <source>
        <dbReference type="Proteomes" id="UP000053647"/>
    </source>
</evidence>
<proteinExistence type="predicted"/>
<dbReference type="AlphaFoldDB" id="A0A0C9SN81"/>
<dbReference type="HOGENOM" id="CLU_059051_0_0_1"/>
<dbReference type="OrthoDB" id="3177248at2759"/>
<evidence type="ECO:0000313" key="2">
    <source>
        <dbReference type="EMBL" id="KIJ07464.1"/>
    </source>
</evidence>
<evidence type="ECO:0000256" key="1">
    <source>
        <dbReference type="SAM" id="MobiDB-lite"/>
    </source>
</evidence>
<name>A0A0C9SN81_PAXIN</name>
<protein>
    <submittedName>
        <fullName evidence="2">Uncharacterized protein</fullName>
    </submittedName>
</protein>
<reference evidence="3" key="2">
    <citation type="submission" date="2015-01" db="EMBL/GenBank/DDBJ databases">
        <title>Evolutionary Origins and Diversification of the Mycorrhizal Mutualists.</title>
        <authorList>
            <consortium name="DOE Joint Genome Institute"/>
            <consortium name="Mycorrhizal Genomics Consortium"/>
            <person name="Kohler A."/>
            <person name="Kuo A."/>
            <person name="Nagy L.G."/>
            <person name="Floudas D."/>
            <person name="Copeland A."/>
            <person name="Barry K.W."/>
            <person name="Cichocki N."/>
            <person name="Veneault-Fourrey C."/>
            <person name="LaButti K."/>
            <person name="Lindquist E.A."/>
            <person name="Lipzen A."/>
            <person name="Lundell T."/>
            <person name="Morin E."/>
            <person name="Murat C."/>
            <person name="Riley R."/>
            <person name="Ohm R."/>
            <person name="Sun H."/>
            <person name="Tunlid A."/>
            <person name="Henrissat B."/>
            <person name="Grigoriev I.V."/>
            <person name="Hibbett D.S."/>
            <person name="Martin F."/>
        </authorList>
    </citation>
    <scope>NUCLEOTIDE SEQUENCE [LARGE SCALE GENOMIC DNA]</scope>
    <source>
        <strain evidence="3">ATCC 200175</strain>
    </source>
</reference>
<reference evidence="2 3" key="1">
    <citation type="submission" date="2014-06" db="EMBL/GenBank/DDBJ databases">
        <authorList>
            <consortium name="DOE Joint Genome Institute"/>
            <person name="Kuo A."/>
            <person name="Kohler A."/>
            <person name="Nagy L.G."/>
            <person name="Floudas D."/>
            <person name="Copeland A."/>
            <person name="Barry K.W."/>
            <person name="Cichocki N."/>
            <person name="Veneault-Fourrey C."/>
            <person name="LaButti K."/>
            <person name="Lindquist E.A."/>
            <person name="Lipzen A."/>
            <person name="Lundell T."/>
            <person name="Morin E."/>
            <person name="Murat C."/>
            <person name="Sun H."/>
            <person name="Tunlid A."/>
            <person name="Henrissat B."/>
            <person name="Grigoriev I.V."/>
            <person name="Hibbett D.S."/>
            <person name="Martin F."/>
            <person name="Nordberg H.P."/>
            <person name="Cantor M.N."/>
            <person name="Hua S.X."/>
        </authorList>
    </citation>
    <scope>NUCLEOTIDE SEQUENCE [LARGE SCALE GENOMIC DNA]</scope>
    <source>
        <strain evidence="2 3">ATCC 200175</strain>
    </source>
</reference>
<feature type="region of interest" description="Disordered" evidence="1">
    <location>
        <begin position="115"/>
        <end position="151"/>
    </location>
</feature>
<accession>A0A0C9SN81</accession>
<keyword evidence="3" id="KW-1185">Reference proteome</keyword>